<organism evidence="4 5">
    <name type="scientific">Pelagibacter ubique (strain HTCC1002)</name>
    <dbReference type="NCBI Taxonomy" id="314261"/>
    <lineage>
        <taxon>Bacteria</taxon>
        <taxon>Pseudomonadati</taxon>
        <taxon>Pseudomonadota</taxon>
        <taxon>Alphaproteobacteria</taxon>
        <taxon>Candidatus Pelagibacterales</taxon>
        <taxon>Candidatus Pelagibacteraceae</taxon>
        <taxon>Candidatus Pelagibacter</taxon>
    </lineage>
</organism>
<dbReference type="RefSeq" id="WP_006997861.1">
    <property type="nucleotide sequence ID" value="NZ_CH724130.1"/>
</dbReference>
<dbReference type="Pfam" id="PF03797">
    <property type="entry name" value="Autotransporter"/>
    <property type="match status" value="1"/>
</dbReference>
<gene>
    <name evidence="4" type="ORF">PU1002_06116</name>
</gene>
<name>Q1V0F4_PELU1</name>
<keyword evidence="1" id="KW-0175">Coiled coil</keyword>
<feature type="domain" description="Autotransporter" evidence="3">
    <location>
        <begin position="385"/>
        <end position="670"/>
    </location>
</feature>
<feature type="chain" id="PRO_5004196777" evidence="2">
    <location>
        <begin position="25"/>
        <end position="722"/>
    </location>
</feature>
<proteinExistence type="predicted"/>
<dbReference type="Gene3D" id="2.130.10.10">
    <property type="entry name" value="YVTN repeat-like/Quinoprotein amine dehydrogenase"/>
    <property type="match status" value="1"/>
</dbReference>
<dbReference type="SUPFAM" id="SSF63829">
    <property type="entry name" value="Calcium-dependent phosphotriesterase"/>
    <property type="match status" value="1"/>
</dbReference>
<keyword evidence="2" id="KW-0732">Signal</keyword>
<comment type="caution">
    <text evidence="4">The sequence shown here is derived from an EMBL/GenBank/DDBJ whole genome shotgun (WGS) entry which is preliminary data.</text>
</comment>
<evidence type="ECO:0000313" key="4">
    <source>
        <dbReference type="EMBL" id="EAS85274.1"/>
    </source>
</evidence>
<reference evidence="4 5" key="1">
    <citation type="submission" date="2006-04" db="EMBL/GenBank/DDBJ databases">
        <authorList>
            <person name="Giovannoni S.J."/>
            <person name="Cho J.-C."/>
            <person name="Ferriera S."/>
            <person name="Johnson J."/>
            <person name="Kravitz S."/>
            <person name="Halpern A."/>
            <person name="Remington K."/>
            <person name="Beeson K."/>
            <person name="Tran B."/>
            <person name="Rogers Y.-H."/>
            <person name="Friedman R."/>
            <person name="Venter J.C."/>
        </authorList>
    </citation>
    <scope>NUCLEOTIDE SEQUENCE [LARGE SCALE GENOMIC DNA]</scope>
    <source>
        <strain evidence="4 5">HTCC1002</strain>
    </source>
</reference>
<evidence type="ECO:0000259" key="3">
    <source>
        <dbReference type="PROSITE" id="PS51208"/>
    </source>
</evidence>
<dbReference type="Gene3D" id="2.40.128.130">
    <property type="entry name" value="Autotransporter beta-domain"/>
    <property type="match status" value="1"/>
</dbReference>
<dbReference type="AlphaFoldDB" id="Q1V0F4"/>
<dbReference type="PROSITE" id="PS51208">
    <property type="entry name" value="AUTOTRANSPORTER"/>
    <property type="match status" value="1"/>
</dbReference>
<evidence type="ECO:0000256" key="1">
    <source>
        <dbReference type="SAM" id="Coils"/>
    </source>
</evidence>
<dbReference type="SMART" id="SM00869">
    <property type="entry name" value="Autotransporter"/>
    <property type="match status" value="1"/>
</dbReference>
<dbReference type="InterPro" id="IPR036709">
    <property type="entry name" value="Autotransporte_beta_dom_sf"/>
</dbReference>
<dbReference type="EMBL" id="AAPV01000001">
    <property type="protein sequence ID" value="EAS85274.1"/>
    <property type="molecule type" value="Genomic_DNA"/>
</dbReference>
<dbReference type="HOGENOM" id="CLU_385750_0_0_5"/>
<feature type="signal peptide" evidence="2">
    <location>
        <begin position="1"/>
        <end position="24"/>
    </location>
</feature>
<feature type="coiled-coil region" evidence="1">
    <location>
        <begin position="346"/>
        <end position="373"/>
    </location>
</feature>
<protein>
    <submittedName>
        <fullName evidence="4">Outer membrane autotransporter</fullName>
    </submittedName>
</protein>
<dbReference type="SUPFAM" id="SSF103515">
    <property type="entry name" value="Autotransporter"/>
    <property type="match status" value="1"/>
</dbReference>
<sequence length="722" mass="81190">MKKILKTSFFVFSFLALFYSNAFAFIEFKQSKDISSDTVAVRGINFNPDGTIMYITNRKTDTDGGDGEKGEVTQYSLSVPFDISTATKSFTTQLVGDGGSVPQMKLPHAIEFKSDGTKIFVTTNKDPTSVYQYKLTTPWDTSTLEYEIRYSVDIAGGTDYTQQVRALAFKPDGTRMFIGEKNSDRIREYILTIPFDLTSGVSLGSRSAALTSADNNMRNIQFNSDGTIMYIAGNQNNNMNKYTLSTAWDITTISSTPTSYDLGSRFSNMRGFIFAANFTKLFVTDDTSSTNTIFEYSPACAGTITCADASANDDVKAIIEANVELSKRIIKNNTLPIFHRIEWLRRHKNKDNLSNLNAEIDFTNEKISKLVSALKSSKKEVDRSYESEDWFQWSEGRVSLGKNKSINSSSRDFHSYGISVGADKIKDDDRDAMHGYVFQYANDNVDIGYKGSKLETDAYSFALYDTKLRDDHVFTDALIGVSLLDIDQKRVIYGNILEGNREGQQIYGSFNFGKRIVDEDLNLNPGIKLDLGYTKLKAFRERTVVGDSLADALLYKEQNIKSALITLGVLLDKTDTDKEEDEIINHHGRLEYIADLSPSSDAEFYYLNSQSTVYNYNVENKSKHNLRIGYGFDVTSITGWSFVGNFERLQSNGKGYSNDIYLSVGYVPIDAMKFVFDLNNFENTSFSYTNNINGFDLKMSSNYNFISDVPDYGTNIEISNKF</sequence>
<dbReference type="Proteomes" id="UP000005306">
    <property type="component" value="Unassembled WGS sequence"/>
</dbReference>
<evidence type="ECO:0000256" key="2">
    <source>
        <dbReference type="SAM" id="SignalP"/>
    </source>
</evidence>
<evidence type="ECO:0000313" key="5">
    <source>
        <dbReference type="Proteomes" id="UP000005306"/>
    </source>
</evidence>
<dbReference type="InterPro" id="IPR015943">
    <property type="entry name" value="WD40/YVTN_repeat-like_dom_sf"/>
</dbReference>
<dbReference type="InterPro" id="IPR005546">
    <property type="entry name" value="Autotransporte_beta"/>
</dbReference>
<accession>Q1V0F4</accession>